<keyword evidence="5" id="KW-1185">Reference proteome</keyword>
<dbReference type="Pfam" id="PF05761">
    <property type="entry name" value="5_nucleotid"/>
    <property type="match status" value="1"/>
</dbReference>
<dbReference type="InterPro" id="IPR036412">
    <property type="entry name" value="HAD-like_sf"/>
</dbReference>
<dbReference type="PANTHER" id="PTHR12103:SF15">
    <property type="entry name" value="CYTOSOLIC PURINE 5'-NUCLEOTIDASE"/>
    <property type="match status" value="1"/>
</dbReference>
<dbReference type="RefSeq" id="XP_020435971.1">
    <property type="nucleotide sequence ID" value="XM_020573899.1"/>
</dbReference>
<dbReference type="GO" id="GO:0046872">
    <property type="term" value="F:metal ion binding"/>
    <property type="evidence" value="ECO:0007669"/>
    <property type="project" value="UniProtKB-KW"/>
</dbReference>
<organism evidence="4 5">
    <name type="scientific">Heterostelium pallidum (strain ATCC 26659 / Pp 5 / PN500)</name>
    <name type="common">Cellular slime mold</name>
    <name type="synonym">Polysphondylium pallidum</name>
    <dbReference type="NCBI Taxonomy" id="670386"/>
    <lineage>
        <taxon>Eukaryota</taxon>
        <taxon>Amoebozoa</taxon>
        <taxon>Evosea</taxon>
        <taxon>Eumycetozoa</taxon>
        <taxon>Dictyostelia</taxon>
        <taxon>Acytosteliales</taxon>
        <taxon>Acytosteliaceae</taxon>
        <taxon>Heterostelium</taxon>
    </lineage>
</organism>
<comment type="caution">
    <text evidence="4">The sequence shown here is derived from an EMBL/GenBank/DDBJ whole genome shotgun (WGS) entry which is preliminary data.</text>
</comment>
<dbReference type="Proteomes" id="UP000001396">
    <property type="component" value="Unassembled WGS sequence"/>
</dbReference>
<reference evidence="4 5" key="1">
    <citation type="journal article" date="2011" name="Genome Res.">
        <title>Phylogeny-wide analysis of social amoeba genomes highlights ancient origins for complex intercellular communication.</title>
        <authorList>
            <person name="Heidel A.J."/>
            <person name="Lawal H.M."/>
            <person name="Felder M."/>
            <person name="Schilde C."/>
            <person name="Helps N.R."/>
            <person name="Tunggal B."/>
            <person name="Rivero F."/>
            <person name="John U."/>
            <person name="Schleicher M."/>
            <person name="Eichinger L."/>
            <person name="Platzer M."/>
            <person name="Noegel A.A."/>
            <person name="Schaap P."/>
            <person name="Gloeckner G."/>
        </authorList>
    </citation>
    <scope>NUCLEOTIDE SEQUENCE [LARGE SCALE GENOMIC DNA]</scope>
    <source>
        <strain evidence="5">ATCC 26659 / Pp 5 / PN500</strain>
    </source>
</reference>
<dbReference type="STRING" id="670386.D3B3F6"/>
<dbReference type="InterPro" id="IPR008380">
    <property type="entry name" value="HAD-SF_hydro_IG_5-nucl"/>
</dbReference>
<keyword evidence="2" id="KW-0378">Hydrolase</keyword>
<name>D3B3F6_HETP5</name>
<evidence type="ECO:0000313" key="5">
    <source>
        <dbReference type="Proteomes" id="UP000001396"/>
    </source>
</evidence>
<dbReference type="SUPFAM" id="SSF56784">
    <property type="entry name" value="HAD-like"/>
    <property type="match status" value="1"/>
</dbReference>
<protein>
    <submittedName>
        <fullName evidence="4">5'-nucleotidase</fullName>
    </submittedName>
</protein>
<accession>D3B3F6</accession>
<evidence type="ECO:0000256" key="2">
    <source>
        <dbReference type="ARBA" id="ARBA00022801"/>
    </source>
</evidence>
<evidence type="ECO:0000256" key="3">
    <source>
        <dbReference type="ARBA" id="ARBA00022842"/>
    </source>
</evidence>
<gene>
    <name evidence="4" type="ORF">PPL_02924</name>
</gene>
<proteinExistence type="predicted"/>
<sequence>MIHLLNLEFIRAEIYRGLDSESTTPPDITVLHNHIKEARDKLNSSYNKYFGSLFKTGSHASFFSMQVQRYADLYTSDYLNLLNYPLFYNFCANVNAMPHENLGGAQSIDKMSN</sequence>
<keyword evidence="3" id="KW-0460">Magnesium</keyword>
<evidence type="ECO:0000256" key="1">
    <source>
        <dbReference type="ARBA" id="ARBA00022723"/>
    </source>
</evidence>
<dbReference type="EMBL" id="ADBJ01000010">
    <property type="protein sequence ID" value="EFA83854.1"/>
    <property type="molecule type" value="Genomic_DNA"/>
</dbReference>
<dbReference type="GeneID" id="31358447"/>
<dbReference type="PANTHER" id="PTHR12103">
    <property type="entry name" value="5'-NUCLEOTIDASE DOMAIN-CONTAINING"/>
    <property type="match status" value="1"/>
</dbReference>
<dbReference type="InParanoid" id="D3B3F6"/>
<dbReference type="GO" id="GO:0008253">
    <property type="term" value="F:5'-nucleotidase activity"/>
    <property type="evidence" value="ECO:0007669"/>
    <property type="project" value="TreeGrafter"/>
</dbReference>
<keyword evidence="1" id="KW-0479">Metal-binding</keyword>
<dbReference type="AlphaFoldDB" id="D3B3F6"/>
<evidence type="ECO:0000313" key="4">
    <source>
        <dbReference type="EMBL" id="EFA83854.1"/>
    </source>
</evidence>